<evidence type="ECO:0000256" key="1">
    <source>
        <dbReference type="ARBA" id="ARBA00009013"/>
    </source>
</evidence>
<dbReference type="Gene3D" id="3.30.750.24">
    <property type="entry name" value="STAS domain"/>
    <property type="match status" value="1"/>
</dbReference>
<evidence type="ECO:0000313" key="4">
    <source>
        <dbReference type="EMBL" id="SDK34058.1"/>
    </source>
</evidence>
<dbReference type="PROSITE" id="PS50801">
    <property type="entry name" value="STAS"/>
    <property type="match status" value="1"/>
</dbReference>
<sequence length="112" mass="12140">MVRLQLHVSDGPGRCDILRLEGELDLSTEVTLGDACADLLQRHHSKIIIDASGLEFCDCSGLTALIHAQREAERQGGYLRLVGVHGQLARLLTMAGLVDSFPPYADLRQACG</sequence>
<evidence type="ECO:0000256" key="2">
    <source>
        <dbReference type="RuleBase" id="RU003749"/>
    </source>
</evidence>
<reference evidence="4 5" key="1">
    <citation type="submission" date="2016-10" db="EMBL/GenBank/DDBJ databases">
        <authorList>
            <person name="de Groot N.N."/>
        </authorList>
    </citation>
    <scope>NUCLEOTIDE SEQUENCE [LARGE SCALE GENOMIC DNA]</scope>
    <source>
        <strain evidence="4 5">CGMCC 4.6533</strain>
    </source>
</reference>
<dbReference type="InterPro" id="IPR036513">
    <property type="entry name" value="STAS_dom_sf"/>
</dbReference>
<accession>A0A1G9B3L1</accession>
<dbReference type="OrthoDB" id="4249752at2"/>
<dbReference type="PANTHER" id="PTHR33495">
    <property type="entry name" value="ANTI-SIGMA FACTOR ANTAGONIST TM_1081-RELATED-RELATED"/>
    <property type="match status" value="1"/>
</dbReference>
<gene>
    <name evidence="4" type="ORF">SAMN05421869_115143</name>
</gene>
<dbReference type="CDD" id="cd07043">
    <property type="entry name" value="STAS_anti-anti-sigma_factors"/>
    <property type="match status" value="1"/>
</dbReference>
<dbReference type="Proteomes" id="UP000199202">
    <property type="component" value="Unassembled WGS sequence"/>
</dbReference>
<name>A0A1G9B3L1_9ACTN</name>
<feature type="domain" description="STAS" evidence="3">
    <location>
        <begin position="17"/>
        <end position="112"/>
    </location>
</feature>
<dbReference type="InterPro" id="IPR002645">
    <property type="entry name" value="STAS_dom"/>
</dbReference>
<dbReference type="Pfam" id="PF01740">
    <property type="entry name" value="STAS"/>
    <property type="match status" value="1"/>
</dbReference>
<evidence type="ECO:0000313" key="5">
    <source>
        <dbReference type="Proteomes" id="UP000199202"/>
    </source>
</evidence>
<dbReference type="AlphaFoldDB" id="A0A1G9B3L1"/>
<proteinExistence type="inferred from homology"/>
<dbReference type="SUPFAM" id="SSF52091">
    <property type="entry name" value="SpoIIaa-like"/>
    <property type="match status" value="1"/>
</dbReference>
<dbReference type="InterPro" id="IPR003658">
    <property type="entry name" value="Anti-sigma_ant"/>
</dbReference>
<dbReference type="EMBL" id="FNDJ01000015">
    <property type="protein sequence ID" value="SDK34058.1"/>
    <property type="molecule type" value="Genomic_DNA"/>
</dbReference>
<protein>
    <recommendedName>
        <fullName evidence="2">Anti-sigma factor antagonist</fullName>
    </recommendedName>
</protein>
<organism evidence="4 5">
    <name type="scientific">Nonomuraea jiangxiensis</name>
    <dbReference type="NCBI Taxonomy" id="633440"/>
    <lineage>
        <taxon>Bacteria</taxon>
        <taxon>Bacillati</taxon>
        <taxon>Actinomycetota</taxon>
        <taxon>Actinomycetes</taxon>
        <taxon>Streptosporangiales</taxon>
        <taxon>Streptosporangiaceae</taxon>
        <taxon>Nonomuraea</taxon>
    </lineage>
</organism>
<comment type="similarity">
    <text evidence="1 2">Belongs to the anti-sigma-factor antagonist family.</text>
</comment>
<dbReference type="STRING" id="633440.SAMN05421869_115143"/>
<dbReference type="RefSeq" id="WP_090939428.1">
    <property type="nucleotide sequence ID" value="NZ_FNDJ01000015.1"/>
</dbReference>
<keyword evidence="5" id="KW-1185">Reference proteome</keyword>
<dbReference type="GO" id="GO:0043856">
    <property type="term" value="F:anti-sigma factor antagonist activity"/>
    <property type="evidence" value="ECO:0007669"/>
    <property type="project" value="InterPro"/>
</dbReference>
<dbReference type="NCBIfam" id="TIGR00377">
    <property type="entry name" value="ant_ant_sig"/>
    <property type="match status" value="1"/>
</dbReference>
<evidence type="ECO:0000259" key="3">
    <source>
        <dbReference type="PROSITE" id="PS50801"/>
    </source>
</evidence>
<dbReference type="PANTHER" id="PTHR33495:SF2">
    <property type="entry name" value="ANTI-SIGMA FACTOR ANTAGONIST TM_1081-RELATED"/>
    <property type="match status" value="1"/>
</dbReference>